<dbReference type="Pfam" id="PF14011">
    <property type="entry name" value="ESX-1_EspG"/>
    <property type="match status" value="1"/>
</dbReference>
<name>A0A1H9VZG5_9PSEU</name>
<dbReference type="Proteomes" id="UP000199051">
    <property type="component" value="Unassembled WGS sequence"/>
</dbReference>
<evidence type="ECO:0000313" key="5">
    <source>
        <dbReference type="EMBL" id="SES26901.1"/>
    </source>
</evidence>
<gene>
    <name evidence="5" type="ORF">SAMN04487818_109209</name>
</gene>
<keyword evidence="6" id="KW-1185">Reference proteome</keyword>
<dbReference type="RefSeq" id="WP_092781738.1">
    <property type="nucleotide sequence ID" value="NZ_FOGI01000009.1"/>
</dbReference>
<dbReference type="EMBL" id="FOGI01000009">
    <property type="protein sequence ID" value="SES26901.1"/>
    <property type="molecule type" value="Genomic_DNA"/>
</dbReference>
<dbReference type="STRING" id="155974.SAMN04487818_109209"/>
<dbReference type="InterPro" id="IPR025734">
    <property type="entry name" value="EspG"/>
</dbReference>
<evidence type="ECO:0000256" key="2">
    <source>
        <dbReference type="ARBA" id="ARBA00006411"/>
    </source>
</evidence>
<reference evidence="6" key="1">
    <citation type="submission" date="2016-10" db="EMBL/GenBank/DDBJ databases">
        <authorList>
            <person name="Varghese N."/>
            <person name="Submissions S."/>
        </authorList>
    </citation>
    <scope>NUCLEOTIDE SEQUENCE [LARGE SCALE GENOMIC DNA]</scope>
    <source>
        <strain evidence="6">DSM 44260</strain>
    </source>
</reference>
<sequence>MSAPAPHRLTLTAAEYAYVVAELDADMPPDWKPAPDIADVGDLAAKGVLRDDGIHPSVAANIGVIAAPRVFLETTATAGARGSRSLHAVAGDLGASLFLLPDAGVELSLFAAVELGRELVRAVPGEEAAGIGAALDADDEVEPLRGVVPLAALHELGVADLLREADPDAPGYVLAELKLPKAEAEFALQVVRRTDGVLTCLVTGVVDGSVRSARVYWLHSDTGWVGVQPAAHGGGRQLVELIPVGRDELGVWVTPYLAEALA</sequence>
<evidence type="ECO:0000256" key="1">
    <source>
        <dbReference type="ARBA" id="ARBA00004496"/>
    </source>
</evidence>
<protein>
    <submittedName>
        <fullName evidence="5">EspG family protein</fullName>
    </submittedName>
</protein>
<keyword evidence="4" id="KW-0143">Chaperone</keyword>
<evidence type="ECO:0000256" key="3">
    <source>
        <dbReference type="ARBA" id="ARBA00022490"/>
    </source>
</evidence>
<dbReference type="AlphaFoldDB" id="A0A1H9VZG5"/>
<comment type="similarity">
    <text evidence="2">Belongs to the EspG family.</text>
</comment>
<evidence type="ECO:0000313" key="6">
    <source>
        <dbReference type="Proteomes" id="UP000199051"/>
    </source>
</evidence>
<accession>A0A1H9VZG5</accession>
<proteinExistence type="inferred from homology"/>
<comment type="subcellular location">
    <subcellularLocation>
        <location evidence="1">Cytoplasm</location>
    </subcellularLocation>
</comment>
<keyword evidence="3" id="KW-0963">Cytoplasm</keyword>
<organism evidence="5 6">
    <name type="scientific">Actinokineospora terrae</name>
    <dbReference type="NCBI Taxonomy" id="155974"/>
    <lineage>
        <taxon>Bacteria</taxon>
        <taxon>Bacillati</taxon>
        <taxon>Actinomycetota</taxon>
        <taxon>Actinomycetes</taxon>
        <taxon>Pseudonocardiales</taxon>
        <taxon>Pseudonocardiaceae</taxon>
        <taxon>Actinokineospora</taxon>
    </lineage>
</organism>
<evidence type="ECO:0000256" key="4">
    <source>
        <dbReference type="ARBA" id="ARBA00023186"/>
    </source>
</evidence>